<name>A0AAN6PZF3_9PEZI</name>
<organism evidence="3 4">
    <name type="scientific">Parathielavia hyrcaniae</name>
    <dbReference type="NCBI Taxonomy" id="113614"/>
    <lineage>
        <taxon>Eukaryota</taxon>
        <taxon>Fungi</taxon>
        <taxon>Dikarya</taxon>
        <taxon>Ascomycota</taxon>
        <taxon>Pezizomycotina</taxon>
        <taxon>Sordariomycetes</taxon>
        <taxon>Sordariomycetidae</taxon>
        <taxon>Sordariales</taxon>
        <taxon>Chaetomiaceae</taxon>
        <taxon>Parathielavia</taxon>
    </lineage>
</organism>
<evidence type="ECO:0000313" key="4">
    <source>
        <dbReference type="Proteomes" id="UP001305647"/>
    </source>
</evidence>
<dbReference type="AlphaFoldDB" id="A0AAN6PZF3"/>
<keyword evidence="2" id="KW-0732">Signal</keyword>
<keyword evidence="4" id="KW-1185">Reference proteome</keyword>
<evidence type="ECO:0008006" key="5">
    <source>
        <dbReference type="Google" id="ProtNLM"/>
    </source>
</evidence>
<proteinExistence type="predicted"/>
<reference evidence="3" key="2">
    <citation type="submission" date="2023-05" db="EMBL/GenBank/DDBJ databases">
        <authorList>
            <consortium name="Lawrence Berkeley National Laboratory"/>
            <person name="Steindorff A."/>
            <person name="Hensen N."/>
            <person name="Bonometti L."/>
            <person name="Westerberg I."/>
            <person name="Brannstrom I.O."/>
            <person name="Guillou S."/>
            <person name="Cros-Aarteil S."/>
            <person name="Calhoun S."/>
            <person name="Haridas S."/>
            <person name="Kuo A."/>
            <person name="Mondo S."/>
            <person name="Pangilinan J."/>
            <person name="Riley R."/>
            <person name="Labutti K."/>
            <person name="Andreopoulos B."/>
            <person name="Lipzen A."/>
            <person name="Chen C."/>
            <person name="Yanf M."/>
            <person name="Daum C."/>
            <person name="Ng V."/>
            <person name="Clum A."/>
            <person name="Ohm R."/>
            <person name="Martin F."/>
            <person name="Silar P."/>
            <person name="Natvig D."/>
            <person name="Lalanne C."/>
            <person name="Gautier V."/>
            <person name="Ament-Velasquez S.L."/>
            <person name="Kruys A."/>
            <person name="Hutchinson M.I."/>
            <person name="Powell A.J."/>
            <person name="Barry K."/>
            <person name="Miller A.N."/>
            <person name="Grigoriev I.V."/>
            <person name="Debuchy R."/>
            <person name="Gladieux P."/>
            <person name="Thoren M.H."/>
            <person name="Johannesson H."/>
        </authorList>
    </citation>
    <scope>NUCLEOTIDE SEQUENCE</scope>
    <source>
        <strain evidence="3">CBS 757.83</strain>
    </source>
</reference>
<evidence type="ECO:0000256" key="2">
    <source>
        <dbReference type="SAM" id="SignalP"/>
    </source>
</evidence>
<evidence type="ECO:0000313" key="3">
    <source>
        <dbReference type="EMBL" id="KAK4098161.1"/>
    </source>
</evidence>
<protein>
    <recommendedName>
        <fullName evidence="5">Secreted protein</fullName>
    </recommendedName>
</protein>
<sequence length="74" mass="8244">MAGQFLASRLEWCAFVIFSLSACAESCQSDSLHLGEHLRVFMDDTYAAALTQRNHKAKPRSQRSPGQQKNNACN</sequence>
<feature type="compositionally biased region" description="Polar residues" evidence="1">
    <location>
        <begin position="62"/>
        <end position="74"/>
    </location>
</feature>
<dbReference type="Proteomes" id="UP001305647">
    <property type="component" value="Unassembled WGS sequence"/>
</dbReference>
<feature type="region of interest" description="Disordered" evidence="1">
    <location>
        <begin position="52"/>
        <end position="74"/>
    </location>
</feature>
<feature type="chain" id="PRO_5042912432" description="Secreted protein" evidence="2">
    <location>
        <begin position="25"/>
        <end position="74"/>
    </location>
</feature>
<accession>A0AAN6PZF3</accession>
<evidence type="ECO:0000256" key="1">
    <source>
        <dbReference type="SAM" id="MobiDB-lite"/>
    </source>
</evidence>
<reference evidence="3" key="1">
    <citation type="journal article" date="2023" name="Mol. Phylogenet. Evol.">
        <title>Genome-scale phylogeny and comparative genomics of the fungal order Sordariales.</title>
        <authorList>
            <person name="Hensen N."/>
            <person name="Bonometti L."/>
            <person name="Westerberg I."/>
            <person name="Brannstrom I.O."/>
            <person name="Guillou S."/>
            <person name="Cros-Aarteil S."/>
            <person name="Calhoun S."/>
            <person name="Haridas S."/>
            <person name="Kuo A."/>
            <person name="Mondo S."/>
            <person name="Pangilinan J."/>
            <person name="Riley R."/>
            <person name="LaButti K."/>
            <person name="Andreopoulos B."/>
            <person name="Lipzen A."/>
            <person name="Chen C."/>
            <person name="Yan M."/>
            <person name="Daum C."/>
            <person name="Ng V."/>
            <person name="Clum A."/>
            <person name="Steindorff A."/>
            <person name="Ohm R.A."/>
            <person name="Martin F."/>
            <person name="Silar P."/>
            <person name="Natvig D.O."/>
            <person name="Lalanne C."/>
            <person name="Gautier V."/>
            <person name="Ament-Velasquez S.L."/>
            <person name="Kruys A."/>
            <person name="Hutchinson M.I."/>
            <person name="Powell A.J."/>
            <person name="Barry K."/>
            <person name="Miller A.N."/>
            <person name="Grigoriev I.V."/>
            <person name="Debuchy R."/>
            <person name="Gladieux P."/>
            <person name="Hiltunen Thoren M."/>
            <person name="Johannesson H."/>
        </authorList>
    </citation>
    <scope>NUCLEOTIDE SEQUENCE</scope>
    <source>
        <strain evidence="3">CBS 757.83</strain>
    </source>
</reference>
<gene>
    <name evidence="3" type="ORF">N658DRAFT_230874</name>
</gene>
<feature type="signal peptide" evidence="2">
    <location>
        <begin position="1"/>
        <end position="24"/>
    </location>
</feature>
<dbReference type="EMBL" id="MU863662">
    <property type="protein sequence ID" value="KAK4098161.1"/>
    <property type="molecule type" value="Genomic_DNA"/>
</dbReference>
<comment type="caution">
    <text evidence="3">The sequence shown here is derived from an EMBL/GenBank/DDBJ whole genome shotgun (WGS) entry which is preliminary data.</text>
</comment>